<sequence length="171" mass="19930">MKTQKIQERGHESKSSRCAHGRNEDRERRREQKRGYCQLLQTVVFREEMKIRFRRGEVVFYRLKVRSKTANVAEVNEENIEGGAKQDILGRYWESCPTWGHLWSPPRKKLRGSVCSKCLQFCVRRVVFRRQALMAPSSCETQSETFSEITTNTGGEFTAPLIQTRTGPEEN</sequence>
<dbReference type="Proteomes" id="UP000324222">
    <property type="component" value="Unassembled WGS sequence"/>
</dbReference>
<evidence type="ECO:0000313" key="2">
    <source>
        <dbReference type="EMBL" id="MPC71998.1"/>
    </source>
</evidence>
<name>A0A5B7HTG0_PORTR</name>
<comment type="caution">
    <text evidence="2">The sequence shown here is derived from an EMBL/GenBank/DDBJ whole genome shotgun (WGS) entry which is preliminary data.</text>
</comment>
<feature type="region of interest" description="Disordered" evidence="1">
    <location>
        <begin position="1"/>
        <end position="29"/>
    </location>
</feature>
<evidence type="ECO:0000256" key="1">
    <source>
        <dbReference type="SAM" id="MobiDB-lite"/>
    </source>
</evidence>
<dbReference type="AlphaFoldDB" id="A0A5B7HTG0"/>
<dbReference type="EMBL" id="VSRR010033938">
    <property type="protein sequence ID" value="MPC71998.1"/>
    <property type="molecule type" value="Genomic_DNA"/>
</dbReference>
<accession>A0A5B7HTG0</accession>
<proteinExistence type="predicted"/>
<organism evidence="2 3">
    <name type="scientific">Portunus trituberculatus</name>
    <name type="common">Swimming crab</name>
    <name type="synonym">Neptunus trituberculatus</name>
    <dbReference type="NCBI Taxonomy" id="210409"/>
    <lineage>
        <taxon>Eukaryota</taxon>
        <taxon>Metazoa</taxon>
        <taxon>Ecdysozoa</taxon>
        <taxon>Arthropoda</taxon>
        <taxon>Crustacea</taxon>
        <taxon>Multicrustacea</taxon>
        <taxon>Malacostraca</taxon>
        <taxon>Eumalacostraca</taxon>
        <taxon>Eucarida</taxon>
        <taxon>Decapoda</taxon>
        <taxon>Pleocyemata</taxon>
        <taxon>Brachyura</taxon>
        <taxon>Eubrachyura</taxon>
        <taxon>Portunoidea</taxon>
        <taxon>Portunidae</taxon>
        <taxon>Portuninae</taxon>
        <taxon>Portunus</taxon>
    </lineage>
</organism>
<gene>
    <name evidence="2" type="ORF">E2C01_066290</name>
</gene>
<evidence type="ECO:0000313" key="3">
    <source>
        <dbReference type="Proteomes" id="UP000324222"/>
    </source>
</evidence>
<protein>
    <submittedName>
        <fullName evidence="2">Uncharacterized protein</fullName>
    </submittedName>
</protein>
<keyword evidence="3" id="KW-1185">Reference proteome</keyword>
<reference evidence="2 3" key="1">
    <citation type="submission" date="2019-05" db="EMBL/GenBank/DDBJ databases">
        <title>Another draft genome of Portunus trituberculatus and its Hox gene families provides insights of decapod evolution.</title>
        <authorList>
            <person name="Jeong J.-H."/>
            <person name="Song I."/>
            <person name="Kim S."/>
            <person name="Choi T."/>
            <person name="Kim D."/>
            <person name="Ryu S."/>
            <person name="Kim W."/>
        </authorList>
    </citation>
    <scope>NUCLEOTIDE SEQUENCE [LARGE SCALE GENOMIC DNA]</scope>
    <source>
        <tissue evidence="2">Muscle</tissue>
    </source>
</reference>